<gene>
    <name evidence="12" type="primary">modC</name>
    <name evidence="12" type="ORF">D1614_23155</name>
</gene>
<dbReference type="InterPro" id="IPR050334">
    <property type="entry name" value="Molybdenum_import_ModC"/>
</dbReference>
<evidence type="ECO:0000313" key="13">
    <source>
        <dbReference type="Proteomes" id="UP000265926"/>
    </source>
</evidence>
<dbReference type="NCBIfam" id="TIGR02142">
    <property type="entry name" value="modC_ABC"/>
    <property type="match status" value="1"/>
</dbReference>
<reference evidence="12 13" key="1">
    <citation type="submission" date="2018-08" db="EMBL/GenBank/DDBJ databases">
        <title>Pallidiluteibacterium maritimus gen. nov., sp. nov., isolated from coastal sediment.</title>
        <authorList>
            <person name="Zhou L.Y."/>
        </authorList>
    </citation>
    <scope>NUCLEOTIDE SEQUENCE [LARGE SCALE GENOMIC DNA]</scope>
    <source>
        <strain evidence="12 13">XSD2</strain>
    </source>
</reference>
<accession>A0A399SN48</accession>
<evidence type="ECO:0000256" key="3">
    <source>
        <dbReference type="ARBA" id="ARBA00022505"/>
    </source>
</evidence>
<proteinExistence type="predicted"/>
<keyword evidence="12" id="KW-0378">Hydrolase</keyword>
<dbReference type="AlphaFoldDB" id="A0A399SN48"/>
<dbReference type="InterPro" id="IPR008995">
    <property type="entry name" value="Mo/tungstate-bd_C_term_dom"/>
</dbReference>
<dbReference type="OrthoDB" id="1114670at2"/>
<dbReference type="PROSITE" id="PS51866">
    <property type="entry name" value="MOP"/>
    <property type="match status" value="1"/>
</dbReference>
<dbReference type="InterPro" id="IPR011868">
    <property type="entry name" value="ModC_ABC_ATP-bd"/>
</dbReference>
<organism evidence="12 13">
    <name type="scientific">Maribellus luteus</name>
    <dbReference type="NCBI Taxonomy" id="2305463"/>
    <lineage>
        <taxon>Bacteria</taxon>
        <taxon>Pseudomonadati</taxon>
        <taxon>Bacteroidota</taxon>
        <taxon>Bacteroidia</taxon>
        <taxon>Marinilabiliales</taxon>
        <taxon>Prolixibacteraceae</taxon>
        <taxon>Maribellus</taxon>
    </lineage>
</organism>
<name>A0A399SN48_9BACT</name>
<dbReference type="InterPro" id="IPR005116">
    <property type="entry name" value="Transp-assoc_OB_typ1"/>
</dbReference>
<evidence type="ECO:0000256" key="4">
    <source>
        <dbReference type="ARBA" id="ARBA00022519"/>
    </source>
</evidence>
<dbReference type="Pfam" id="PF03459">
    <property type="entry name" value="TOBE"/>
    <property type="match status" value="1"/>
</dbReference>
<keyword evidence="1" id="KW-0813">Transport</keyword>
<keyword evidence="4" id="KW-0997">Cell inner membrane</keyword>
<dbReference type="GO" id="GO:0016020">
    <property type="term" value="C:membrane"/>
    <property type="evidence" value="ECO:0007669"/>
    <property type="project" value="InterPro"/>
</dbReference>
<dbReference type="SMART" id="SM00382">
    <property type="entry name" value="AAA"/>
    <property type="match status" value="1"/>
</dbReference>
<keyword evidence="2" id="KW-1003">Cell membrane</keyword>
<dbReference type="EMBL" id="QWGR01000026">
    <property type="protein sequence ID" value="RIJ45426.1"/>
    <property type="molecule type" value="Genomic_DNA"/>
</dbReference>
<dbReference type="GO" id="GO:0140359">
    <property type="term" value="F:ABC-type transporter activity"/>
    <property type="evidence" value="ECO:0007669"/>
    <property type="project" value="InterPro"/>
</dbReference>
<keyword evidence="6 12" id="KW-0067">ATP-binding</keyword>
<evidence type="ECO:0000256" key="7">
    <source>
        <dbReference type="ARBA" id="ARBA00022967"/>
    </source>
</evidence>
<dbReference type="PANTHER" id="PTHR43514">
    <property type="entry name" value="ABC TRANSPORTER I FAMILY MEMBER 10"/>
    <property type="match status" value="1"/>
</dbReference>
<dbReference type="InterPro" id="IPR004606">
    <property type="entry name" value="Mop_domain"/>
</dbReference>
<keyword evidence="8" id="KW-0472">Membrane</keyword>
<evidence type="ECO:0000256" key="6">
    <source>
        <dbReference type="ARBA" id="ARBA00022840"/>
    </source>
</evidence>
<dbReference type="Gene3D" id="2.40.50.100">
    <property type="match status" value="1"/>
</dbReference>
<keyword evidence="7" id="KW-1278">Translocase</keyword>
<keyword evidence="13" id="KW-1185">Reference proteome</keyword>
<protein>
    <submittedName>
        <fullName evidence="12">Molybdenum ABC transporter ATP-binding protein</fullName>
        <ecNumber evidence="12">3.6.3.29</ecNumber>
    </submittedName>
</protein>
<dbReference type="PROSITE" id="PS50893">
    <property type="entry name" value="ABC_TRANSPORTER_2"/>
    <property type="match status" value="1"/>
</dbReference>
<sequence>MSKTLKFDIKLQRKDFLLDVQATVSSGITGVYGPSGHGKSSLLNSIAGLVKPDAGCITIRDEKVFDSEQKINLPVQKRNVGYVFQDIRLFPHLSIEKNLKYGTRKDIGSEIDFDEVIDILNIRDLLTKKPSECSGGEKQRIAIGRALLSGARILLMDEPFSAVDVNLRNNIIPFLKAINLRFQIPMLVVSHDLPDLLSLTSDLLLLKEGKVKALGRFQDLILDESNLDMVKGAGLYNVFDLCVVETLPSRSMVLLRSRTSDFQVQVLLQMLKGEVKEGVPVKVLIRPEDISISLYPISHISLRNQLRGVIVKIFSRNGLSFCMVDAGEKVLVEITEASRENMQLEVGVAVYCLFKSAALKIF</sequence>
<dbReference type="SUPFAM" id="SSF50331">
    <property type="entry name" value="MOP-like"/>
    <property type="match status" value="1"/>
</dbReference>
<keyword evidence="3 9" id="KW-0500">Molybdenum</keyword>
<dbReference type="GO" id="GO:0016887">
    <property type="term" value="F:ATP hydrolysis activity"/>
    <property type="evidence" value="ECO:0007669"/>
    <property type="project" value="InterPro"/>
</dbReference>
<dbReference type="InterPro" id="IPR003593">
    <property type="entry name" value="AAA+_ATPase"/>
</dbReference>
<dbReference type="RefSeq" id="WP_119440381.1">
    <property type="nucleotide sequence ID" value="NZ_QWGR01000026.1"/>
</dbReference>
<dbReference type="PANTHER" id="PTHR43514:SF4">
    <property type="entry name" value="ABC TRANSPORTER I FAMILY MEMBER 10"/>
    <property type="match status" value="1"/>
</dbReference>
<feature type="domain" description="Mop" evidence="11">
    <location>
        <begin position="299"/>
        <end position="362"/>
    </location>
</feature>
<dbReference type="InterPro" id="IPR017871">
    <property type="entry name" value="ABC_transporter-like_CS"/>
</dbReference>
<keyword evidence="5" id="KW-0547">Nucleotide-binding</keyword>
<dbReference type="Proteomes" id="UP000265926">
    <property type="component" value="Unassembled WGS sequence"/>
</dbReference>
<dbReference type="PROSITE" id="PS00211">
    <property type="entry name" value="ABC_TRANSPORTER_1"/>
    <property type="match status" value="1"/>
</dbReference>
<dbReference type="Pfam" id="PF00005">
    <property type="entry name" value="ABC_tran"/>
    <property type="match status" value="1"/>
</dbReference>
<comment type="caution">
    <text evidence="12">The sequence shown here is derived from an EMBL/GenBank/DDBJ whole genome shotgun (WGS) entry which is preliminary data.</text>
</comment>
<evidence type="ECO:0000313" key="12">
    <source>
        <dbReference type="EMBL" id="RIJ45426.1"/>
    </source>
</evidence>
<evidence type="ECO:0000256" key="8">
    <source>
        <dbReference type="ARBA" id="ARBA00023136"/>
    </source>
</evidence>
<evidence type="ECO:0000256" key="5">
    <source>
        <dbReference type="ARBA" id="ARBA00022741"/>
    </source>
</evidence>
<dbReference type="EC" id="3.6.3.29" evidence="12"/>
<dbReference type="Gene3D" id="3.40.50.300">
    <property type="entry name" value="P-loop containing nucleotide triphosphate hydrolases"/>
    <property type="match status" value="1"/>
</dbReference>
<dbReference type="SUPFAM" id="SSF52540">
    <property type="entry name" value="P-loop containing nucleoside triphosphate hydrolases"/>
    <property type="match status" value="1"/>
</dbReference>
<feature type="domain" description="ABC transporter" evidence="10">
    <location>
        <begin position="2"/>
        <end position="233"/>
    </location>
</feature>
<dbReference type="GO" id="GO:0005524">
    <property type="term" value="F:ATP binding"/>
    <property type="evidence" value="ECO:0007669"/>
    <property type="project" value="UniProtKB-KW"/>
</dbReference>
<dbReference type="InterPro" id="IPR027417">
    <property type="entry name" value="P-loop_NTPase"/>
</dbReference>
<dbReference type="InterPro" id="IPR003439">
    <property type="entry name" value="ABC_transporter-like_ATP-bd"/>
</dbReference>
<dbReference type="GO" id="GO:0015098">
    <property type="term" value="F:molybdate ion transmembrane transporter activity"/>
    <property type="evidence" value="ECO:0007669"/>
    <property type="project" value="InterPro"/>
</dbReference>
<evidence type="ECO:0000256" key="9">
    <source>
        <dbReference type="PROSITE-ProRule" id="PRU01213"/>
    </source>
</evidence>
<evidence type="ECO:0000256" key="2">
    <source>
        <dbReference type="ARBA" id="ARBA00022475"/>
    </source>
</evidence>
<evidence type="ECO:0000259" key="11">
    <source>
        <dbReference type="PROSITE" id="PS51866"/>
    </source>
</evidence>
<evidence type="ECO:0000259" key="10">
    <source>
        <dbReference type="PROSITE" id="PS50893"/>
    </source>
</evidence>
<evidence type="ECO:0000256" key="1">
    <source>
        <dbReference type="ARBA" id="ARBA00022448"/>
    </source>
</evidence>